<accession>A0ABQ4EI25</accession>
<protein>
    <recommendedName>
        <fullName evidence="1">BioF2-like acetyltransferase domain-containing protein</fullName>
    </recommendedName>
</protein>
<dbReference type="Gene3D" id="3.40.630.30">
    <property type="match status" value="1"/>
</dbReference>
<feature type="domain" description="BioF2-like acetyltransferase" evidence="1">
    <location>
        <begin position="154"/>
        <end position="287"/>
    </location>
</feature>
<gene>
    <name evidence="2" type="ORF">Pma05_04450</name>
</gene>
<sequence length="349" mass="38148">MSTRLGILDPTGAADRLDPVCPDVYFTAGYGAAAATPEGGVWRTLHWRDTIMVPYVLRRIDDQLFDTVSPYGYAGVYRSADCPAEDLTRFWSLAVEYWRDTRVVSLFLRFSPLDPSSVDAALGLGAIGMTRRADTITVTVDGGPDRIWAGMSSTCRNKVRKARNAGLTGDIRPATSDDMAHGSAFRRLYEETMVRVGGAPEYFFPDAYYHRLAHGVGKNLLVAEVRTAEGAVVAASLVLRHGTRAHYHLAGSTPEGFRQGGNNLLLWTILDWASATGCGVVHLGGGVRPDDGLFQFKRSFGGRRTPFWTGAVVIDPARYDALLRAHAAATSRTVPDIVRSGYFPGYRLR</sequence>
<keyword evidence="3" id="KW-1185">Reference proteome</keyword>
<dbReference type="SUPFAM" id="SSF55729">
    <property type="entry name" value="Acyl-CoA N-acyltransferases (Nat)"/>
    <property type="match status" value="1"/>
</dbReference>
<dbReference type="Proteomes" id="UP000621500">
    <property type="component" value="Unassembled WGS sequence"/>
</dbReference>
<dbReference type="InterPro" id="IPR016181">
    <property type="entry name" value="Acyl_CoA_acyltransferase"/>
</dbReference>
<dbReference type="Pfam" id="PF13480">
    <property type="entry name" value="Acetyltransf_6"/>
    <property type="match status" value="1"/>
</dbReference>
<dbReference type="PANTHER" id="PTHR36174:SF1">
    <property type="entry name" value="LIPID II:GLYCINE GLYCYLTRANSFERASE"/>
    <property type="match status" value="1"/>
</dbReference>
<dbReference type="InterPro" id="IPR038740">
    <property type="entry name" value="BioF2-like_GNAT_dom"/>
</dbReference>
<dbReference type="RefSeq" id="WP_203855556.1">
    <property type="nucleotide sequence ID" value="NZ_BAAAZQ010000003.1"/>
</dbReference>
<dbReference type="InterPro" id="IPR050644">
    <property type="entry name" value="PG_Glycine_Bridge_Synth"/>
</dbReference>
<dbReference type="EMBL" id="BONX01000003">
    <property type="protein sequence ID" value="GIG93872.1"/>
    <property type="molecule type" value="Genomic_DNA"/>
</dbReference>
<comment type="caution">
    <text evidence="2">The sequence shown here is derived from an EMBL/GenBank/DDBJ whole genome shotgun (WGS) entry which is preliminary data.</text>
</comment>
<evidence type="ECO:0000313" key="2">
    <source>
        <dbReference type="EMBL" id="GIG93872.1"/>
    </source>
</evidence>
<proteinExistence type="predicted"/>
<reference evidence="2 3" key="1">
    <citation type="submission" date="2021-01" db="EMBL/GenBank/DDBJ databases">
        <title>Whole genome shotgun sequence of Plantactinospora mayteni NBRC 109088.</title>
        <authorList>
            <person name="Komaki H."/>
            <person name="Tamura T."/>
        </authorList>
    </citation>
    <scope>NUCLEOTIDE SEQUENCE [LARGE SCALE GENOMIC DNA]</scope>
    <source>
        <strain evidence="2 3">NBRC 109088</strain>
    </source>
</reference>
<evidence type="ECO:0000313" key="3">
    <source>
        <dbReference type="Proteomes" id="UP000621500"/>
    </source>
</evidence>
<name>A0ABQ4EI25_9ACTN</name>
<dbReference type="PANTHER" id="PTHR36174">
    <property type="entry name" value="LIPID II:GLYCINE GLYCYLTRANSFERASE"/>
    <property type="match status" value="1"/>
</dbReference>
<organism evidence="2 3">
    <name type="scientific">Plantactinospora mayteni</name>
    <dbReference type="NCBI Taxonomy" id="566021"/>
    <lineage>
        <taxon>Bacteria</taxon>
        <taxon>Bacillati</taxon>
        <taxon>Actinomycetota</taxon>
        <taxon>Actinomycetes</taxon>
        <taxon>Micromonosporales</taxon>
        <taxon>Micromonosporaceae</taxon>
        <taxon>Plantactinospora</taxon>
    </lineage>
</organism>
<evidence type="ECO:0000259" key="1">
    <source>
        <dbReference type="Pfam" id="PF13480"/>
    </source>
</evidence>